<keyword evidence="1" id="KW-0472">Membrane</keyword>
<evidence type="ECO:0000313" key="2">
    <source>
        <dbReference type="EMBL" id="MEQ4484776.1"/>
    </source>
</evidence>
<keyword evidence="1" id="KW-0812">Transmembrane</keyword>
<gene>
    <name evidence="2" type="ORF">QJS35_20530</name>
</gene>
<evidence type="ECO:0000313" key="3">
    <source>
        <dbReference type="Proteomes" id="UP001493487"/>
    </source>
</evidence>
<dbReference type="Proteomes" id="UP001493487">
    <property type="component" value="Unassembled WGS sequence"/>
</dbReference>
<feature type="transmembrane region" description="Helical" evidence="1">
    <location>
        <begin position="207"/>
        <end position="229"/>
    </location>
</feature>
<evidence type="ECO:0000256" key="1">
    <source>
        <dbReference type="SAM" id="Phobius"/>
    </source>
</evidence>
<proteinExistence type="predicted"/>
<comment type="caution">
    <text evidence="2">The sequence shown here is derived from an EMBL/GenBank/DDBJ whole genome shotgun (WGS) entry which is preliminary data.</text>
</comment>
<feature type="transmembrane region" description="Helical" evidence="1">
    <location>
        <begin position="87"/>
        <end position="108"/>
    </location>
</feature>
<sequence length="352" mass="39300">MNFCPHCGAKLEIKSNFCTSCGNGLQSSEVTPKLKRTTSVVTVTKKEPKEKKVPTPYVFGLTGMVLSAAIALGLLSLGDFELYSFSLWFVIPIGGIVLGIISTSVYFWRIVKKGFKPSKHHYIIAAAMAILTFFFIQYGEYRMTYVDEGKEINHQFDGDHISNYMDQDDNAFTFAHYVTYKLKNSNSSLLYRGREISEIDSSAGYNLFSWILDLVGFLLGGLSSGLLSISGKTHCTACKRAYVKEHRLGELSLGKVIETQSGLVHVIESNNFPAFIEMINREDIFSNNEAEVHEETYVIKIGACPNCQHGYVIMRYYSKNSEGEYDENESKKIVIPITDAFASEAISYVSAA</sequence>
<dbReference type="EMBL" id="JASKHM010000012">
    <property type="protein sequence ID" value="MEQ4484776.1"/>
    <property type="molecule type" value="Genomic_DNA"/>
</dbReference>
<feature type="transmembrane region" description="Helical" evidence="1">
    <location>
        <begin position="55"/>
        <end position="75"/>
    </location>
</feature>
<feature type="transmembrane region" description="Helical" evidence="1">
    <location>
        <begin position="120"/>
        <end position="138"/>
    </location>
</feature>
<organism evidence="2 3">
    <name type="scientific">Cohnella silvisoli</name>
    <dbReference type="NCBI Taxonomy" id="2873699"/>
    <lineage>
        <taxon>Bacteria</taxon>
        <taxon>Bacillati</taxon>
        <taxon>Bacillota</taxon>
        <taxon>Bacilli</taxon>
        <taxon>Bacillales</taxon>
        <taxon>Paenibacillaceae</taxon>
        <taxon>Cohnella</taxon>
    </lineage>
</organism>
<protein>
    <submittedName>
        <fullName evidence="2">Zinc-ribbon domain-containing protein</fullName>
    </submittedName>
</protein>
<reference evidence="2 3" key="1">
    <citation type="journal article" date="2023" name="Genome Announc.">
        <title>Pan-Genome Analyses of the Genus Cohnella and Proposal of the Novel Species Cohnella silvisoli sp. nov., Isolated from Forest Soil.</title>
        <authorList>
            <person name="Wang C."/>
            <person name="Mao L."/>
            <person name="Bao G."/>
            <person name="Zhu H."/>
        </authorList>
    </citation>
    <scope>NUCLEOTIDE SEQUENCE [LARGE SCALE GENOMIC DNA]</scope>
    <source>
        <strain evidence="2 3">NL03-T5-1</strain>
    </source>
</reference>
<keyword evidence="1" id="KW-1133">Transmembrane helix</keyword>
<keyword evidence="3" id="KW-1185">Reference proteome</keyword>
<name>A0ABV1KXK3_9BACL</name>
<accession>A0ABV1KXK3</accession>
<dbReference type="RefSeq" id="WP_232187149.1">
    <property type="nucleotide sequence ID" value="NZ_JAIOAP010000011.1"/>
</dbReference>